<protein>
    <submittedName>
        <fullName evidence="2">DNA metabolism protein</fullName>
    </submittedName>
</protein>
<name>A0ABU0AXD7_9FIRM</name>
<proteinExistence type="predicted"/>
<sequence length="242" mass="28908">MKYIYDGTFDGLLTLIFDSYKFIEDIEIEKENDQVVFFDSLYVKRDLEKANRVKNSLIKNFSKDILGDFFKIFLSDHIKKEYIIGVCIKNIYRYGINFLSSAHEYAVAYRGILKNFSRELHSYKGLLRFREIQDNFLLAEFSPQNDILIFLARHFLKRMPKEDFIICDDKRKKAAFCQRGRLKILDVESLSPIDSENEKFFRSAWVNFYDSVAIEERKNIGLMISNMPKKYWKYLPEKNKRL</sequence>
<evidence type="ECO:0000313" key="3">
    <source>
        <dbReference type="Proteomes" id="UP001236559"/>
    </source>
</evidence>
<evidence type="ECO:0000259" key="1">
    <source>
        <dbReference type="Pfam" id="PF13566"/>
    </source>
</evidence>
<dbReference type="Proteomes" id="UP001236559">
    <property type="component" value="Unassembled WGS sequence"/>
</dbReference>
<organism evidence="2 3">
    <name type="scientific">Peptoniphilus koenoeneniae</name>
    <dbReference type="NCBI Taxonomy" id="507751"/>
    <lineage>
        <taxon>Bacteria</taxon>
        <taxon>Bacillati</taxon>
        <taxon>Bacillota</taxon>
        <taxon>Tissierellia</taxon>
        <taxon>Tissierellales</taxon>
        <taxon>Peptoniphilaceae</taxon>
        <taxon>Peptoniphilus</taxon>
    </lineage>
</organism>
<dbReference type="InterPro" id="IPR023875">
    <property type="entry name" value="DNA_repair_put"/>
</dbReference>
<evidence type="ECO:0000313" key="2">
    <source>
        <dbReference type="EMBL" id="MDQ0275479.1"/>
    </source>
</evidence>
<reference evidence="2 3" key="1">
    <citation type="submission" date="2023-07" db="EMBL/GenBank/DDBJ databases">
        <title>Genomic Encyclopedia of Type Strains, Phase IV (KMG-IV): sequencing the most valuable type-strain genomes for metagenomic binning, comparative biology and taxonomic classification.</title>
        <authorList>
            <person name="Goeker M."/>
        </authorList>
    </citation>
    <scope>NUCLEOTIDE SEQUENCE [LARGE SCALE GENOMIC DNA]</scope>
    <source>
        <strain evidence="2 3">DSM 22616</strain>
    </source>
</reference>
<keyword evidence="3" id="KW-1185">Reference proteome</keyword>
<feature type="domain" description="DUF4130" evidence="1">
    <location>
        <begin position="87"/>
        <end position="237"/>
    </location>
</feature>
<dbReference type="RefSeq" id="WP_307495265.1">
    <property type="nucleotide sequence ID" value="NZ_JAUSTN010000007.1"/>
</dbReference>
<dbReference type="NCBIfam" id="TIGR03915">
    <property type="entry name" value="SAM_7_link_chp"/>
    <property type="match status" value="1"/>
</dbReference>
<dbReference type="EMBL" id="JAUSTN010000007">
    <property type="protein sequence ID" value="MDQ0275479.1"/>
    <property type="molecule type" value="Genomic_DNA"/>
</dbReference>
<dbReference type="InterPro" id="IPR025404">
    <property type="entry name" value="DUF4130"/>
</dbReference>
<comment type="caution">
    <text evidence="2">The sequence shown here is derived from an EMBL/GenBank/DDBJ whole genome shotgun (WGS) entry which is preliminary data.</text>
</comment>
<gene>
    <name evidence="2" type="ORF">J2S72_001506</name>
</gene>
<accession>A0ABU0AXD7</accession>
<dbReference type="Pfam" id="PF13566">
    <property type="entry name" value="DUF4130"/>
    <property type="match status" value="1"/>
</dbReference>